<dbReference type="EMBL" id="GBRH01186000">
    <property type="protein sequence ID" value="JAE11896.1"/>
    <property type="molecule type" value="Transcribed_RNA"/>
</dbReference>
<organism evidence="1">
    <name type="scientific">Arundo donax</name>
    <name type="common">Giant reed</name>
    <name type="synonym">Donax arundinaceus</name>
    <dbReference type="NCBI Taxonomy" id="35708"/>
    <lineage>
        <taxon>Eukaryota</taxon>
        <taxon>Viridiplantae</taxon>
        <taxon>Streptophyta</taxon>
        <taxon>Embryophyta</taxon>
        <taxon>Tracheophyta</taxon>
        <taxon>Spermatophyta</taxon>
        <taxon>Magnoliopsida</taxon>
        <taxon>Liliopsida</taxon>
        <taxon>Poales</taxon>
        <taxon>Poaceae</taxon>
        <taxon>PACMAD clade</taxon>
        <taxon>Arundinoideae</taxon>
        <taxon>Arundineae</taxon>
        <taxon>Arundo</taxon>
    </lineage>
</organism>
<proteinExistence type="predicted"/>
<name>A0A0A9FNM6_ARUDO</name>
<accession>A0A0A9FNM6</accession>
<dbReference type="AlphaFoldDB" id="A0A0A9FNM6"/>
<evidence type="ECO:0000313" key="1">
    <source>
        <dbReference type="EMBL" id="JAE11896.1"/>
    </source>
</evidence>
<reference evidence="1" key="2">
    <citation type="journal article" date="2015" name="Data Brief">
        <title>Shoot transcriptome of the giant reed, Arundo donax.</title>
        <authorList>
            <person name="Barrero R.A."/>
            <person name="Guerrero F.D."/>
            <person name="Moolhuijzen P."/>
            <person name="Goolsby J.A."/>
            <person name="Tidwell J."/>
            <person name="Bellgard S.E."/>
            <person name="Bellgard M.I."/>
        </authorList>
    </citation>
    <scope>NUCLEOTIDE SEQUENCE</scope>
    <source>
        <tissue evidence="1">Shoot tissue taken approximately 20 cm above the soil surface</tissue>
    </source>
</reference>
<sequence length="45" mass="5135">MMIMRTTVNTTATRFLFFLRFLLISSSLVFDYGVAISGKSTQRRG</sequence>
<reference evidence="1" key="1">
    <citation type="submission" date="2014-09" db="EMBL/GenBank/DDBJ databases">
        <authorList>
            <person name="Magalhaes I.L.F."/>
            <person name="Oliveira U."/>
            <person name="Santos F.R."/>
            <person name="Vidigal T.H.D.A."/>
            <person name="Brescovit A.D."/>
            <person name="Santos A.J."/>
        </authorList>
    </citation>
    <scope>NUCLEOTIDE SEQUENCE</scope>
    <source>
        <tissue evidence="1">Shoot tissue taken approximately 20 cm above the soil surface</tissue>
    </source>
</reference>
<protein>
    <submittedName>
        <fullName evidence="1">Uncharacterized protein</fullName>
    </submittedName>
</protein>